<dbReference type="OrthoDB" id="7875627at2"/>
<dbReference type="RefSeq" id="WP_085868021.1">
    <property type="nucleotide sequence ID" value="NZ_FWFQ01000008.1"/>
</dbReference>
<sequence length="164" mass="16824">MGVRRTIAAGLALAMLAGCNVAVGTTGSNGTGVAVSTNVGARGGTYVTRNGFTAIPDPQVPGQFEILAAGRSGAADYWCAAGDYIAMGLGRGGNTRIYLSRPEGASRFVAGRKAATFTYAPSAELVATGEALPESYNFSVKRVGENRHAAASQTACRPINPFFD</sequence>
<feature type="signal peptide" evidence="1">
    <location>
        <begin position="1"/>
        <end position="22"/>
    </location>
</feature>
<proteinExistence type="predicted"/>
<name>A0A1Y5S1W9_9RHOB</name>
<evidence type="ECO:0000256" key="1">
    <source>
        <dbReference type="SAM" id="SignalP"/>
    </source>
</evidence>
<dbReference type="Proteomes" id="UP000193409">
    <property type="component" value="Unassembled WGS sequence"/>
</dbReference>
<gene>
    <name evidence="2" type="ORF">PSA7680_01475</name>
</gene>
<evidence type="ECO:0008006" key="4">
    <source>
        <dbReference type="Google" id="ProtNLM"/>
    </source>
</evidence>
<evidence type="ECO:0000313" key="3">
    <source>
        <dbReference type="Proteomes" id="UP000193409"/>
    </source>
</evidence>
<organism evidence="2 3">
    <name type="scientific">Pseudoruegeria aquimaris</name>
    <dbReference type="NCBI Taxonomy" id="393663"/>
    <lineage>
        <taxon>Bacteria</taxon>
        <taxon>Pseudomonadati</taxon>
        <taxon>Pseudomonadota</taxon>
        <taxon>Alphaproteobacteria</taxon>
        <taxon>Rhodobacterales</taxon>
        <taxon>Roseobacteraceae</taxon>
        <taxon>Pseudoruegeria</taxon>
    </lineage>
</organism>
<dbReference type="AlphaFoldDB" id="A0A1Y5S1W9"/>
<reference evidence="2 3" key="1">
    <citation type="submission" date="2017-03" db="EMBL/GenBank/DDBJ databases">
        <authorList>
            <person name="Afonso C.L."/>
            <person name="Miller P.J."/>
            <person name="Scott M.A."/>
            <person name="Spackman E."/>
            <person name="Goraichik I."/>
            <person name="Dimitrov K.M."/>
            <person name="Suarez D.L."/>
            <person name="Swayne D.E."/>
        </authorList>
    </citation>
    <scope>NUCLEOTIDE SEQUENCE [LARGE SCALE GENOMIC DNA]</scope>
    <source>
        <strain evidence="2 3">CECT 7680</strain>
    </source>
</reference>
<accession>A0A1Y5S1W9</accession>
<protein>
    <recommendedName>
        <fullName evidence="4">Lipoprotein</fullName>
    </recommendedName>
</protein>
<keyword evidence="3" id="KW-1185">Reference proteome</keyword>
<feature type="chain" id="PRO_5012328318" description="Lipoprotein" evidence="1">
    <location>
        <begin position="23"/>
        <end position="164"/>
    </location>
</feature>
<dbReference type="PROSITE" id="PS51257">
    <property type="entry name" value="PROKAR_LIPOPROTEIN"/>
    <property type="match status" value="1"/>
</dbReference>
<evidence type="ECO:0000313" key="2">
    <source>
        <dbReference type="EMBL" id="SLN30756.1"/>
    </source>
</evidence>
<keyword evidence="1" id="KW-0732">Signal</keyword>
<dbReference type="EMBL" id="FWFQ01000008">
    <property type="protein sequence ID" value="SLN30756.1"/>
    <property type="molecule type" value="Genomic_DNA"/>
</dbReference>